<dbReference type="PANTHER" id="PTHR36206">
    <property type="entry name" value="ASPERCRYPTIN BIOSYNTHESIS CLUSTER-SPECIFIC TRANSCRIPTION REGULATOR ATNN-RELATED"/>
    <property type="match status" value="1"/>
</dbReference>
<evidence type="ECO:0000259" key="8">
    <source>
        <dbReference type="PROSITE" id="PS50048"/>
    </source>
</evidence>
<dbReference type="PANTHER" id="PTHR36206:SF12">
    <property type="entry name" value="ASPERCRYPTIN BIOSYNTHESIS CLUSTER-SPECIFIC TRANSCRIPTION REGULATOR ATNN-RELATED"/>
    <property type="match status" value="1"/>
</dbReference>
<protein>
    <recommendedName>
        <fullName evidence="8">Zn(2)-C6 fungal-type domain-containing protein</fullName>
    </recommendedName>
</protein>
<keyword evidence="2" id="KW-0862">Zinc</keyword>
<evidence type="ECO:0000256" key="5">
    <source>
        <dbReference type="ARBA" id="ARBA00023163"/>
    </source>
</evidence>
<dbReference type="CDD" id="cd00067">
    <property type="entry name" value="GAL4"/>
    <property type="match status" value="1"/>
</dbReference>
<evidence type="ECO:0000256" key="6">
    <source>
        <dbReference type="ARBA" id="ARBA00023242"/>
    </source>
</evidence>
<proteinExistence type="predicted"/>
<keyword evidence="4" id="KW-0238">DNA-binding</keyword>
<reference evidence="10" key="1">
    <citation type="submission" date="2015-09" db="EMBL/GenBank/DDBJ databases">
        <authorList>
            <person name="Fill T.P."/>
            <person name="Baretta J.F."/>
            <person name="de Almeida L.G."/>
            <person name="Rocha M."/>
            <person name="de Souza D.H."/>
            <person name="Malavazi I."/>
            <person name="Cerdeira L.T."/>
            <person name="Hong H."/>
            <person name="Samborskyy M."/>
            <person name="de Vasconcelos A.T."/>
            <person name="Leadlay P."/>
            <person name="Rodrigues-Filho E."/>
        </authorList>
    </citation>
    <scope>NUCLEOTIDE SEQUENCE [LARGE SCALE GENOMIC DNA]</scope>
    <source>
        <strain evidence="10">LaBioMMi 136</strain>
    </source>
</reference>
<evidence type="ECO:0000313" key="9">
    <source>
        <dbReference type="EMBL" id="OOQ84301.1"/>
    </source>
</evidence>
<evidence type="ECO:0000256" key="4">
    <source>
        <dbReference type="ARBA" id="ARBA00023125"/>
    </source>
</evidence>
<dbReference type="SUPFAM" id="SSF57701">
    <property type="entry name" value="Zn2/Cys6 DNA-binding domain"/>
    <property type="match status" value="1"/>
</dbReference>
<dbReference type="GO" id="GO:0000981">
    <property type="term" value="F:DNA-binding transcription factor activity, RNA polymerase II-specific"/>
    <property type="evidence" value="ECO:0007669"/>
    <property type="project" value="InterPro"/>
</dbReference>
<dbReference type="SMART" id="SM00066">
    <property type="entry name" value="GAL4"/>
    <property type="match status" value="1"/>
</dbReference>
<dbReference type="InterPro" id="IPR036864">
    <property type="entry name" value="Zn2-C6_fun-type_DNA-bd_sf"/>
</dbReference>
<dbReference type="EMBL" id="LJBN01000183">
    <property type="protein sequence ID" value="OOQ84301.1"/>
    <property type="molecule type" value="Genomic_DNA"/>
</dbReference>
<dbReference type="GO" id="GO:0003677">
    <property type="term" value="F:DNA binding"/>
    <property type="evidence" value="ECO:0007669"/>
    <property type="project" value="UniProtKB-KW"/>
</dbReference>
<dbReference type="PROSITE" id="PS00463">
    <property type="entry name" value="ZN2_CY6_FUNGAL_1"/>
    <property type="match status" value="1"/>
</dbReference>
<sequence length="567" mass="63233">MSLPIRLHTHHGGLKMPLEDPASKQKRTRLSKPKVRTGCKTCKTRRVKCDEGKPTCTRCAKAGRKCEGYGTPKPATPMPRSLAPAPAVDDAIEPPALEFFFIKTAQQLAGFFGSAFFQQSVLQQSLAEPAIRLAIAAIGLLHQQTATGRHGTQLGKSPSNIHIKLYNRSIRAVLDKITASENAIPFLAMTNVLFICLEIIQGDAKAAAAQITGGIRLLQAWREKNGAPSSPWGRKYTSFEARFMETEVAPLLSLFNTNAIEGAGGPPSKFLLNPIDDNGALLLATRFETLAEARIGLVDMITDATCVCNGLDDGPIQRPLADIDAVAVSHSVRQNLERWQVKVDDLIRRQKCTWDSKERQIADALSIVRLSTTFGVRAYEAKSECEWDMHRAEYEDLIRLADALVSDRVRFPDELSRTFSLDFGFIFPLHAVAWKCRWPRLRRQGLDLLLRTTRREWLFEARHYHAIFTRIMEIEEAGCGLLPGVRPDDDWLPPEDVRICDFLVDSRPTPRGQSSIYDVTFFSRPQGVDGPLASVTEHMRLESSQPVEAAVPKNMIRGILKRSFTGH</sequence>
<dbReference type="Proteomes" id="UP000190744">
    <property type="component" value="Unassembled WGS sequence"/>
</dbReference>
<evidence type="ECO:0000256" key="1">
    <source>
        <dbReference type="ARBA" id="ARBA00022723"/>
    </source>
</evidence>
<evidence type="ECO:0000256" key="7">
    <source>
        <dbReference type="SAM" id="MobiDB-lite"/>
    </source>
</evidence>
<evidence type="ECO:0000256" key="2">
    <source>
        <dbReference type="ARBA" id="ARBA00022833"/>
    </source>
</evidence>
<dbReference type="PROSITE" id="PS50048">
    <property type="entry name" value="ZN2_CY6_FUNGAL_2"/>
    <property type="match status" value="1"/>
</dbReference>
<dbReference type="InterPro" id="IPR001138">
    <property type="entry name" value="Zn2Cys6_DnaBD"/>
</dbReference>
<evidence type="ECO:0000313" key="10">
    <source>
        <dbReference type="Proteomes" id="UP000190744"/>
    </source>
</evidence>
<accession>A0A1S9RG24</accession>
<dbReference type="Pfam" id="PF00172">
    <property type="entry name" value="Zn_clus"/>
    <property type="match status" value="1"/>
</dbReference>
<dbReference type="AlphaFoldDB" id="A0A1S9RG24"/>
<keyword evidence="6" id="KW-0539">Nucleus</keyword>
<feature type="region of interest" description="Disordered" evidence="7">
    <location>
        <begin position="1"/>
        <end position="31"/>
    </location>
</feature>
<comment type="caution">
    <text evidence="9">The sequence shown here is derived from an EMBL/GenBank/DDBJ whole genome shotgun (WGS) entry which is preliminary data.</text>
</comment>
<feature type="domain" description="Zn(2)-C6 fungal-type" evidence="8">
    <location>
        <begin position="38"/>
        <end position="66"/>
    </location>
</feature>
<dbReference type="InterPro" id="IPR052360">
    <property type="entry name" value="Transcr_Regulatory_Proteins"/>
</dbReference>
<organism evidence="9 10">
    <name type="scientific">Penicillium brasilianum</name>
    <dbReference type="NCBI Taxonomy" id="104259"/>
    <lineage>
        <taxon>Eukaryota</taxon>
        <taxon>Fungi</taxon>
        <taxon>Dikarya</taxon>
        <taxon>Ascomycota</taxon>
        <taxon>Pezizomycotina</taxon>
        <taxon>Eurotiomycetes</taxon>
        <taxon>Eurotiomycetidae</taxon>
        <taxon>Eurotiales</taxon>
        <taxon>Aspergillaceae</taxon>
        <taxon>Penicillium</taxon>
    </lineage>
</organism>
<gene>
    <name evidence="9" type="ORF">PEBR_34095</name>
</gene>
<keyword evidence="1" id="KW-0479">Metal-binding</keyword>
<keyword evidence="3" id="KW-0805">Transcription regulation</keyword>
<evidence type="ECO:0000256" key="3">
    <source>
        <dbReference type="ARBA" id="ARBA00023015"/>
    </source>
</evidence>
<keyword evidence="5" id="KW-0804">Transcription</keyword>
<dbReference type="GO" id="GO:0008270">
    <property type="term" value="F:zinc ion binding"/>
    <property type="evidence" value="ECO:0007669"/>
    <property type="project" value="InterPro"/>
</dbReference>
<name>A0A1S9RG24_PENBI</name>
<dbReference type="Gene3D" id="4.10.240.10">
    <property type="entry name" value="Zn(2)-C6 fungal-type DNA-binding domain"/>
    <property type="match status" value="1"/>
</dbReference>